<evidence type="ECO:0000313" key="3">
    <source>
        <dbReference type="Proteomes" id="UP001251528"/>
    </source>
</evidence>
<dbReference type="Proteomes" id="UP001251528">
    <property type="component" value="Unassembled WGS sequence"/>
</dbReference>
<dbReference type="AlphaFoldDB" id="A0AAJ0CQX0"/>
<dbReference type="InterPro" id="IPR045518">
    <property type="entry name" value="2EXR"/>
</dbReference>
<evidence type="ECO:0000259" key="1">
    <source>
        <dbReference type="Pfam" id="PF20150"/>
    </source>
</evidence>
<organism evidence="2 3">
    <name type="scientific">Conoideocrella luteorostrata</name>
    <dbReference type="NCBI Taxonomy" id="1105319"/>
    <lineage>
        <taxon>Eukaryota</taxon>
        <taxon>Fungi</taxon>
        <taxon>Dikarya</taxon>
        <taxon>Ascomycota</taxon>
        <taxon>Pezizomycotina</taxon>
        <taxon>Sordariomycetes</taxon>
        <taxon>Hypocreomycetidae</taxon>
        <taxon>Hypocreales</taxon>
        <taxon>Clavicipitaceae</taxon>
        <taxon>Conoideocrella</taxon>
    </lineage>
</organism>
<name>A0AAJ0CQX0_9HYPO</name>
<feature type="domain" description="2EXR" evidence="1">
    <location>
        <begin position="5"/>
        <end position="120"/>
    </location>
</feature>
<accession>A0AAJ0CQX0</accession>
<comment type="caution">
    <text evidence="2">The sequence shown here is derived from an EMBL/GenBank/DDBJ whole genome shotgun (WGS) entry which is preliminary data.</text>
</comment>
<evidence type="ECO:0000313" key="2">
    <source>
        <dbReference type="EMBL" id="KAK2600049.1"/>
    </source>
</evidence>
<dbReference type="EMBL" id="JASWJB010000084">
    <property type="protein sequence ID" value="KAK2600049.1"/>
    <property type="molecule type" value="Genomic_DNA"/>
</dbReference>
<sequence>MALTFTLFPRLPIELRYMVWELALRPFLSHRGGINYVSGLLQDDEYDVDANSLDVTRSFLGPKEWYIDRRKPLFLCNRVQKDNVSTASHKSACLWDSGLLTACEESRHVIMKRYEKYEQNEPHFFLGNDEDDYRTFETKSVTQAQGRDENWHLLCQPIRDLTCFTFLNMEVLHDGRYGYETPRIYECNFMEFEPILALEFDASWALNWPDFSYDIFHEASPRGLIARLLRHHIDYPDLGVCSIWLIDRKAPPEEVSGSRETPCMTFYDMEQDYIEPEVPPVAISEFIEEIDDLIQCWDFHADVPQIQNDESETLTFFHWDINKYVRTLVRSRGEGPQTKSHQY</sequence>
<reference evidence="2" key="1">
    <citation type="submission" date="2023-06" db="EMBL/GenBank/DDBJ databases">
        <title>Conoideocrella luteorostrata (Hypocreales: Clavicipitaceae), a potential biocontrol fungus for elongate hemlock scale in United States Christmas tree production areas.</title>
        <authorList>
            <person name="Barrett H."/>
            <person name="Lovett B."/>
            <person name="Macias A.M."/>
            <person name="Stajich J.E."/>
            <person name="Kasson M.T."/>
        </authorList>
    </citation>
    <scope>NUCLEOTIDE SEQUENCE</scope>
    <source>
        <strain evidence="2">ARSEF 14590</strain>
    </source>
</reference>
<dbReference type="PANTHER" id="PTHR35910">
    <property type="entry name" value="2EXR DOMAIN-CONTAINING PROTEIN"/>
    <property type="match status" value="1"/>
</dbReference>
<dbReference type="PANTHER" id="PTHR35910:SF6">
    <property type="entry name" value="2EXR DOMAIN-CONTAINING PROTEIN"/>
    <property type="match status" value="1"/>
</dbReference>
<dbReference type="Pfam" id="PF20150">
    <property type="entry name" value="2EXR"/>
    <property type="match status" value="1"/>
</dbReference>
<keyword evidence="3" id="KW-1185">Reference proteome</keyword>
<proteinExistence type="predicted"/>
<gene>
    <name evidence="2" type="ORF">QQS21_005213</name>
</gene>
<protein>
    <recommendedName>
        <fullName evidence="1">2EXR domain-containing protein</fullName>
    </recommendedName>
</protein>